<sequence length="232" mass="24750">MSVRAFLPADADSPGEGQELELDEDESRYLVKVRRVDPGGRFELLDGRGGVWTATLVARGRRARVEVGPARSPSTPPDPRVILLGLPDAAATLEALTGASELGASEVVFVRCERSQGHLPSRARIERVLRAAMRQCGRPAPPELLGASPDKPWTLRDALAHRSELPGVYGEPAAEDPGPMARGVRLLIGPEGGLTPSEVEAARAAGFSPATLGPWVLRTPTAVIAMLARTWY</sequence>
<comment type="catalytic activity">
    <reaction evidence="9 10">
        <text>uridine(1498) in 16S rRNA + S-adenosyl-L-methionine = N(3)-methyluridine(1498) in 16S rRNA + S-adenosyl-L-homocysteine + H(+)</text>
        <dbReference type="Rhea" id="RHEA:42920"/>
        <dbReference type="Rhea" id="RHEA-COMP:10283"/>
        <dbReference type="Rhea" id="RHEA-COMP:10284"/>
        <dbReference type="ChEBI" id="CHEBI:15378"/>
        <dbReference type="ChEBI" id="CHEBI:57856"/>
        <dbReference type="ChEBI" id="CHEBI:59789"/>
        <dbReference type="ChEBI" id="CHEBI:65315"/>
        <dbReference type="ChEBI" id="CHEBI:74502"/>
        <dbReference type="EC" id="2.1.1.193"/>
    </reaction>
</comment>
<name>A0A2S9YDU8_9BACT</name>
<proteinExistence type="inferred from homology"/>
<dbReference type="SUPFAM" id="SSF88697">
    <property type="entry name" value="PUA domain-like"/>
    <property type="match status" value="1"/>
</dbReference>
<organism evidence="14 15">
    <name type="scientific">Enhygromyxa salina</name>
    <dbReference type="NCBI Taxonomy" id="215803"/>
    <lineage>
        <taxon>Bacteria</taxon>
        <taxon>Pseudomonadati</taxon>
        <taxon>Myxococcota</taxon>
        <taxon>Polyangia</taxon>
        <taxon>Nannocystales</taxon>
        <taxon>Nannocystaceae</taxon>
        <taxon>Enhygromyxa</taxon>
    </lineage>
</organism>
<dbReference type="InterPro" id="IPR029028">
    <property type="entry name" value="Alpha/beta_knot_MTases"/>
</dbReference>
<evidence type="ECO:0000256" key="6">
    <source>
        <dbReference type="ARBA" id="ARBA00022679"/>
    </source>
</evidence>
<keyword evidence="7 10" id="KW-0949">S-adenosyl-L-methionine</keyword>
<evidence type="ECO:0000256" key="8">
    <source>
        <dbReference type="ARBA" id="ARBA00025699"/>
    </source>
</evidence>
<protein>
    <recommendedName>
        <fullName evidence="10">Ribosomal RNA small subunit methyltransferase E</fullName>
        <ecNumber evidence="10">2.1.1.193</ecNumber>
    </recommendedName>
</protein>
<keyword evidence="3 10" id="KW-0963">Cytoplasm</keyword>
<dbReference type="Proteomes" id="UP000237968">
    <property type="component" value="Unassembled WGS sequence"/>
</dbReference>
<comment type="function">
    <text evidence="8 10">Specifically methylates the N3 position of the uracil ring of uridine 1498 (m3U1498) in 16S rRNA. Acts on the fully assembled 30S ribosomal subunit.</text>
</comment>
<dbReference type="AlphaFoldDB" id="A0A2S9YDU8"/>
<evidence type="ECO:0000256" key="3">
    <source>
        <dbReference type="ARBA" id="ARBA00022490"/>
    </source>
</evidence>
<evidence type="ECO:0000256" key="5">
    <source>
        <dbReference type="ARBA" id="ARBA00022603"/>
    </source>
</evidence>
<keyword evidence="15" id="KW-1185">Reference proteome</keyword>
<evidence type="ECO:0000256" key="9">
    <source>
        <dbReference type="ARBA" id="ARBA00047944"/>
    </source>
</evidence>
<dbReference type="SUPFAM" id="SSF75217">
    <property type="entry name" value="alpha/beta knot"/>
    <property type="match status" value="1"/>
</dbReference>
<dbReference type="EC" id="2.1.1.193" evidence="10"/>
<feature type="region of interest" description="Disordered" evidence="11">
    <location>
        <begin position="1"/>
        <end position="23"/>
    </location>
</feature>
<dbReference type="InterPro" id="IPR046887">
    <property type="entry name" value="RsmE_PUA-like"/>
</dbReference>
<dbReference type="InterPro" id="IPR029026">
    <property type="entry name" value="tRNA_m1G_MTases_N"/>
</dbReference>
<dbReference type="InterPro" id="IPR015947">
    <property type="entry name" value="PUA-like_sf"/>
</dbReference>
<dbReference type="Pfam" id="PF20260">
    <property type="entry name" value="PUA_4"/>
    <property type="match status" value="1"/>
</dbReference>
<dbReference type="PANTHER" id="PTHR30027:SF3">
    <property type="entry name" value="16S RRNA (URACIL(1498)-N(3))-METHYLTRANSFERASE"/>
    <property type="match status" value="1"/>
</dbReference>
<dbReference type="RefSeq" id="WP_181197546.1">
    <property type="nucleotide sequence ID" value="NZ_PVNK01000097.1"/>
</dbReference>
<evidence type="ECO:0000256" key="1">
    <source>
        <dbReference type="ARBA" id="ARBA00004496"/>
    </source>
</evidence>
<evidence type="ECO:0000259" key="13">
    <source>
        <dbReference type="Pfam" id="PF20260"/>
    </source>
</evidence>
<evidence type="ECO:0000256" key="2">
    <source>
        <dbReference type="ARBA" id="ARBA00005528"/>
    </source>
</evidence>
<dbReference type="Gene3D" id="3.40.1280.10">
    <property type="match status" value="1"/>
</dbReference>
<dbReference type="InterPro" id="IPR006700">
    <property type="entry name" value="RsmE"/>
</dbReference>
<comment type="subcellular location">
    <subcellularLocation>
        <location evidence="1 10">Cytoplasm</location>
    </subcellularLocation>
</comment>
<keyword evidence="6 10" id="KW-0808">Transferase</keyword>
<keyword evidence="5 10" id="KW-0489">Methyltransferase</keyword>
<dbReference type="PIRSF" id="PIRSF015601">
    <property type="entry name" value="MTase_slr0722"/>
    <property type="match status" value="1"/>
</dbReference>
<comment type="similarity">
    <text evidence="2 10">Belongs to the RNA methyltransferase RsmE family.</text>
</comment>
<evidence type="ECO:0000313" key="15">
    <source>
        <dbReference type="Proteomes" id="UP000237968"/>
    </source>
</evidence>
<dbReference type="InterPro" id="IPR046886">
    <property type="entry name" value="RsmE_MTase_dom"/>
</dbReference>
<dbReference type="PANTHER" id="PTHR30027">
    <property type="entry name" value="RIBOSOMAL RNA SMALL SUBUNIT METHYLTRANSFERASE E"/>
    <property type="match status" value="1"/>
</dbReference>
<dbReference type="EMBL" id="PVNK01000097">
    <property type="protein sequence ID" value="PRQ03283.1"/>
    <property type="molecule type" value="Genomic_DNA"/>
</dbReference>
<gene>
    <name evidence="14" type="primary">rsmE_2</name>
    <name evidence="14" type="ORF">ENSA5_17680</name>
</gene>
<dbReference type="GO" id="GO:0070475">
    <property type="term" value="P:rRNA base methylation"/>
    <property type="evidence" value="ECO:0007669"/>
    <property type="project" value="TreeGrafter"/>
</dbReference>
<evidence type="ECO:0000256" key="11">
    <source>
        <dbReference type="SAM" id="MobiDB-lite"/>
    </source>
</evidence>
<feature type="domain" description="Ribosomal RNA small subunit methyltransferase E methyltransferase" evidence="12">
    <location>
        <begin position="81"/>
        <end position="229"/>
    </location>
</feature>
<evidence type="ECO:0000256" key="10">
    <source>
        <dbReference type="PIRNR" id="PIRNR015601"/>
    </source>
</evidence>
<reference evidence="14 15" key="1">
    <citation type="submission" date="2018-03" db="EMBL/GenBank/DDBJ databases">
        <title>Draft Genome Sequences of the Obligatory Marine Myxobacteria Enhygromyxa salina SWB005.</title>
        <authorList>
            <person name="Poehlein A."/>
            <person name="Moghaddam J.A."/>
            <person name="Harms H."/>
            <person name="Alanjari M."/>
            <person name="Koenig G.M."/>
            <person name="Daniel R."/>
            <person name="Schaeberle T.F."/>
        </authorList>
    </citation>
    <scope>NUCLEOTIDE SEQUENCE [LARGE SCALE GENOMIC DNA]</scope>
    <source>
        <strain evidence="14 15">SWB005</strain>
    </source>
</reference>
<comment type="caution">
    <text evidence="14">The sequence shown here is derived from an EMBL/GenBank/DDBJ whole genome shotgun (WGS) entry which is preliminary data.</text>
</comment>
<evidence type="ECO:0000256" key="7">
    <source>
        <dbReference type="ARBA" id="ARBA00022691"/>
    </source>
</evidence>
<dbReference type="Pfam" id="PF04452">
    <property type="entry name" value="Methyltrans_RNA"/>
    <property type="match status" value="1"/>
</dbReference>
<dbReference type="GO" id="GO:0070042">
    <property type="term" value="F:rRNA (uridine-N3-)-methyltransferase activity"/>
    <property type="evidence" value="ECO:0007669"/>
    <property type="project" value="TreeGrafter"/>
</dbReference>
<feature type="domain" description="Ribosomal RNA small subunit methyltransferase E PUA-like" evidence="13">
    <location>
        <begin position="22"/>
        <end position="61"/>
    </location>
</feature>
<dbReference type="NCBIfam" id="TIGR00046">
    <property type="entry name" value="RsmE family RNA methyltransferase"/>
    <property type="match status" value="1"/>
</dbReference>
<keyword evidence="4 10" id="KW-0698">rRNA processing</keyword>
<dbReference type="GO" id="GO:0005737">
    <property type="term" value="C:cytoplasm"/>
    <property type="evidence" value="ECO:0007669"/>
    <property type="project" value="UniProtKB-SubCell"/>
</dbReference>
<evidence type="ECO:0000256" key="4">
    <source>
        <dbReference type="ARBA" id="ARBA00022552"/>
    </source>
</evidence>
<accession>A0A2S9YDU8</accession>
<evidence type="ECO:0000313" key="14">
    <source>
        <dbReference type="EMBL" id="PRQ03283.1"/>
    </source>
</evidence>
<evidence type="ECO:0000259" key="12">
    <source>
        <dbReference type="Pfam" id="PF04452"/>
    </source>
</evidence>
<dbReference type="CDD" id="cd18084">
    <property type="entry name" value="RsmE-like"/>
    <property type="match status" value="1"/>
</dbReference>